<dbReference type="SMART" id="SM00895">
    <property type="entry name" value="FCD"/>
    <property type="match status" value="1"/>
</dbReference>
<dbReference type="Gene3D" id="1.10.10.10">
    <property type="entry name" value="Winged helix-like DNA-binding domain superfamily/Winged helix DNA-binding domain"/>
    <property type="match status" value="1"/>
</dbReference>
<proteinExistence type="predicted"/>
<dbReference type="Pfam" id="PF07729">
    <property type="entry name" value="FCD"/>
    <property type="match status" value="1"/>
</dbReference>
<evidence type="ECO:0000256" key="2">
    <source>
        <dbReference type="ARBA" id="ARBA00023125"/>
    </source>
</evidence>
<evidence type="ECO:0000259" key="4">
    <source>
        <dbReference type="PROSITE" id="PS50949"/>
    </source>
</evidence>
<dbReference type="InterPro" id="IPR008920">
    <property type="entry name" value="TF_FadR/GntR_C"/>
</dbReference>
<evidence type="ECO:0000313" key="6">
    <source>
        <dbReference type="Proteomes" id="UP000348942"/>
    </source>
</evidence>
<sequence length="238" mass="26773">MTVHTFNSSPATYRIHVFIAQQVAAQIISGKLTTGSKLPNELELCKDFGVSRTALRESIKLLSSKGLISSKPKVGTFVQDRKHWHFLDPQLLEWIKDCEDPETFLQQFLGLRKAIEPAACALSAIFATSDQKQQLTEHFDAMMQASLNQDVNAWTLADLQFHSLIFQSTANDFFTPFGNLLTTVYQCFFTHSSVRGHFCIKEHRAVYQAIIKGQATEARMASNILLKNNHELLSLNPA</sequence>
<dbReference type="InterPro" id="IPR036388">
    <property type="entry name" value="WH-like_DNA-bd_sf"/>
</dbReference>
<dbReference type="CDD" id="cd07377">
    <property type="entry name" value="WHTH_GntR"/>
    <property type="match status" value="1"/>
</dbReference>
<dbReference type="PROSITE" id="PS50949">
    <property type="entry name" value="HTH_GNTR"/>
    <property type="match status" value="1"/>
</dbReference>
<protein>
    <submittedName>
        <fullName evidence="5">FCD domain-containing protein</fullName>
    </submittedName>
</protein>
<dbReference type="PANTHER" id="PTHR43537">
    <property type="entry name" value="TRANSCRIPTIONAL REGULATOR, GNTR FAMILY"/>
    <property type="match status" value="1"/>
</dbReference>
<dbReference type="Gene3D" id="1.20.120.530">
    <property type="entry name" value="GntR ligand-binding domain-like"/>
    <property type="match status" value="1"/>
</dbReference>
<dbReference type="GO" id="GO:0003700">
    <property type="term" value="F:DNA-binding transcription factor activity"/>
    <property type="evidence" value="ECO:0007669"/>
    <property type="project" value="InterPro"/>
</dbReference>
<keyword evidence="6" id="KW-1185">Reference proteome</keyword>
<keyword evidence="3" id="KW-0804">Transcription</keyword>
<accession>A0A5Q0TP02</accession>
<dbReference type="InterPro" id="IPR036390">
    <property type="entry name" value="WH_DNA-bd_sf"/>
</dbReference>
<dbReference type="InterPro" id="IPR011711">
    <property type="entry name" value="GntR_C"/>
</dbReference>
<dbReference type="Proteomes" id="UP000348942">
    <property type="component" value="Chromosome 2"/>
</dbReference>
<keyword evidence="1" id="KW-0805">Transcription regulation</keyword>
<dbReference type="SUPFAM" id="SSF46785">
    <property type="entry name" value="Winged helix' DNA-binding domain"/>
    <property type="match status" value="1"/>
</dbReference>
<name>A0A5Q0TP02_9VIBR</name>
<dbReference type="SUPFAM" id="SSF48008">
    <property type="entry name" value="GntR ligand-binding domain-like"/>
    <property type="match status" value="1"/>
</dbReference>
<dbReference type="EMBL" id="CP045700">
    <property type="protein sequence ID" value="QGA66787.1"/>
    <property type="molecule type" value="Genomic_DNA"/>
</dbReference>
<dbReference type="PRINTS" id="PR00035">
    <property type="entry name" value="HTHGNTR"/>
</dbReference>
<dbReference type="PANTHER" id="PTHR43537:SF44">
    <property type="entry name" value="GNTR FAMILY REGULATORY PROTEIN"/>
    <property type="match status" value="1"/>
</dbReference>
<reference evidence="5 6" key="1">
    <citation type="submission" date="2019-10" db="EMBL/GenBank/DDBJ databases">
        <title>Vibrio sp. nov., isolated from Coralline algae surface.</title>
        <authorList>
            <person name="Geng Y."/>
            <person name="Zhang X."/>
        </authorList>
    </citation>
    <scope>NUCLEOTIDE SEQUENCE [LARGE SCALE GENOMIC DNA]</scope>
    <source>
        <strain evidence="5 6">SM1977</strain>
    </source>
</reference>
<feature type="domain" description="HTH gntR-type" evidence="4">
    <location>
        <begin position="13"/>
        <end position="81"/>
    </location>
</feature>
<organism evidence="5 6">
    <name type="scientific">Vibrio algicola</name>
    <dbReference type="NCBI Taxonomy" id="2662262"/>
    <lineage>
        <taxon>Bacteria</taxon>
        <taxon>Pseudomonadati</taxon>
        <taxon>Pseudomonadota</taxon>
        <taxon>Gammaproteobacteria</taxon>
        <taxon>Vibrionales</taxon>
        <taxon>Vibrionaceae</taxon>
        <taxon>Vibrio</taxon>
    </lineage>
</organism>
<dbReference type="InterPro" id="IPR000524">
    <property type="entry name" value="Tscrpt_reg_HTH_GntR"/>
</dbReference>
<evidence type="ECO:0000313" key="5">
    <source>
        <dbReference type="EMBL" id="QGA66787.1"/>
    </source>
</evidence>
<gene>
    <name evidence="5" type="ORF">GFB47_15470</name>
</gene>
<keyword evidence="2" id="KW-0238">DNA-binding</keyword>
<evidence type="ECO:0000256" key="3">
    <source>
        <dbReference type="ARBA" id="ARBA00023163"/>
    </source>
</evidence>
<dbReference type="GO" id="GO:0003677">
    <property type="term" value="F:DNA binding"/>
    <property type="evidence" value="ECO:0007669"/>
    <property type="project" value="UniProtKB-KW"/>
</dbReference>
<dbReference type="AlphaFoldDB" id="A0A5Q0TP02"/>
<dbReference type="RefSeq" id="WP_153448876.1">
    <property type="nucleotide sequence ID" value="NZ_CP045700.1"/>
</dbReference>
<dbReference type="Pfam" id="PF00392">
    <property type="entry name" value="GntR"/>
    <property type="match status" value="1"/>
</dbReference>
<dbReference type="SMART" id="SM00345">
    <property type="entry name" value="HTH_GNTR"/>
    <property type="match status" value="1"/>
</dbReference>
<evidence type="ECO:0000256" key="1">
    <source>
        <dbReference type="ARBA" id="ARBA00023015"/>
    </source>
</evidence>